<name>A0A2X3JCY7_9LIST</name>
<reference evidence="2 3" key="1">
    <citation type="submission" date="2018-06" db="EMBL/GenBank/DDBJ databases">
        <authorList>
            <consortium name="Pathogen Informatics"/>
            <person name="Doyle S."/>
        </authorList>
    </citation>
    <scope>NUCLEOTIDE SEQUENCE [LARGE SCALE GENOMIC DNA]</scope>
    <source>
        <strain evidence="2 3">NCTC13940</strain>
    </source>
</reference>
<proteinExistence type="predicted"/>
<feature type="transmembrane region" description="Helical" evidence="1">
    <location>
        <begin position="77"/>
        <end position="99"/>
    </location>
</feature>
<keyword evidence="1" id="KW-0812">Transmembrane</keyword>
<evidence type="ECO:0000256" key="1">
    <source>
        <dbReference type="SAM" id="Phobius"/>
    </source>
</evidence>
<sequence length="134" mass="16103">MNIQKSENYTLKNDFLRHTFGDMILEGIEKERENVVRVLILTFIISFLFIVATLILENKGKSSFSVWVQLKGAFLPAFLYSFFISLFYFSIMSFGIYYFRDQNMFELMTIIPIILSLLLLILIYKYHRFFIKYW</sequence>
<evidence type="ECO:0000313" key="3">
    <source>
        <dbReference type="Proteomes" id="UP000250257"/>
    </source>
</evidence>
<dbReference type="Proteomes" id="UP000250257">
    <property type="component" value="Unassembled WGS sequence"/>
</dbReference>
<feature type="transmembrane region" description="Helical" evidence="1">
    <location>
        <begin position="35"/>
        <end position="56"/>
    </location>
</feature>
<keyword evidence="1" id="KW-1133">Transmembrane helix</keyword>
<feature type="transmembrane region" description="Helical" evidence="1">
    <location>
        <begin position="105"/>
        <end position="124"/>
    </location>
</feature>
<dbReference type="AlphaFoldDB" id="A0A2X3JCY7"/>
<protein>
    <submittedName>
        <fullName evidence="2">Uncharacterized protein</fullName>
    </submittedName>
</protein>
<organism evidence="2 3">
    <name type="scientific">Listeria fleischmannii subsp. fleischmannii</name>
    <dbReference type="NCBI Taxonomy" id="1671902"/>
    <lineage>
        <taxon>Bacteria</taxon>
        <taxon>Bacillati</taxon>
        <taxon>Bacillota</taxon>
        <taxon>Bacilli</taxon>
        <taxon>Bacillales</taxon>
        <taxon>Listeriaceae</taxon>
        <taxon>Listeria</taxon>
    </lineage>
</organism>
<accession>A0A2X3JCY7</accession>
<evidence type="ECO:0000313" key="2">
    <source>
        <dbReference type="EMBL" id="SQC72220.1"/>
    </source>
</evidence>
<dbReference type="EMBL" id="UAWT01000050">
    <property type="protein sequence ID" value="SQC72220.1"/>
    <property type="molecule type" value="Genomic_DNA"/>
</dbReference>
<gene>
    <name evidence="2" type="ORF">NCTC13940_02940</name>
</gene>
<keyword evidence="1" id="KW-0472">Membrane</keyword>